<dbReference type="AlphaFoldDB" id="A0A6V8LHV9"/>
<keyword evidence="4" id="KW-1185">Reference proteome</keyword>
<reference evidence="3 4" key="2">
    <citation type="submission" date="2020-05" db="EMBL/GenBank/DDBJ databases">
        <title>Draft genome sequence of Desulfovibrio sp. strainFSS-1.</title>
        <authorList>
            <person name="Shimoshige H."/>
            <person name="Kobayashi H."/>
            <person name="Maekawa T."/>
        </authorList>
    </citation>
    <scope>NUCLEOTIDE SEQUENCE [LARGE SCALE GENOMIC DNA]</scope>
    <source>
        <strain evidence="3 4">SIID29052-01</strain>
    </source>
</reference>
<dbReference type="RefSeq" id="WP_173080319.1">
    <property type="nucleotide sequence ID" value="NZ_BLTE01000001.1"/>
</dbReference>
<dbReference type="EMBL" id="BLTE01000001">
    <property type="protein sequence ID" value="GFK92312.1"/>
    <property type="molecule type" value="Genomic_DNA"/>
</dbReference>
<reference evidence="3 4" key="1">
    <citation type="submission" date="2020-04" db="EMBL/GenBank/DDBJ databases">
        <authorList>
            <consortium name="Desulfovibrio sp. FSS-1 genome sequencing consortium"/>
            <person name="Shimoshige H."/>
            <person name="Kobayashi H."/>
            <person name="Maekawa T."/>
        </authorList>
    </citation>
    <scope>NUCLEOTIDE SEQUENCE [LARGE SCALE GENOMIC DNA]</scope>
    <source>
        <strain evidence="3 4">SIID29052-01</strain>
    </source>
</reference>
<dbReference type="Proteomes" id="UP000494245">
    <property type="component" value="Unassembled WGS sequence"/>
</dbReference>
<evidence type="ECO:0000256" key="1">
    <source>
        <dbReference type="SAM" id="Coils"/>
    </source>
</evidence>
<comment type="caution">
    <text evidence="3">The sequence shown here is derived from an EMBL/GenBank/DDBJ whole genome shotgun (WGS) entry which is preliminary data.</text>
</comment>
<evidence type="ECO:0000313" key="4">
    <source>
        <dbReference type="Proteomes" id="UP000494245"/>
    </source>
</evidence>
<name>A0A6V8LHV9_9BACT</name>
<gene>
    <name evidence="3" type="ORF">NNJEOMEG_00135</name>
</gene>
<sequence length="193" mass="21349">MNAQEINGPDDLPLSGDAGGSTAPGPSGESGQPDPAVLAAELKAVRLLLEERNRELSALMAKEDALRRELREKRSAEHAAMEELAFLTREQARQDNAWQAASAELEDNVLEIEKGARRLEFARGELEALDRQLESRIGDLPELVSCKNDLEDRISQATAQFGDIMERLSSAAKGFKLSYYQRRSQLRGKHAAY</sequence>
<organism evidence="3 4">
    <name type="scientific">Fundidesulfovibrio magnetotacticus</name>
    <dbReference type="NCBI Taxonomy" id="2730080"/>
    <lineage>
        <taxon>Bacteria</taxon>
        <taxon>Pseudomonadati</taxon>
        <taxon>Thermodesulfobacteriota</taxon>
        <taxon>Desulfovibrionia</taxon>
        <taxon>Desulfovibrionales</taxon>
        <taxon>Desulfovibrionaceae</taxon>
        <taxon>Fundidesulfovibrio</taxon>
    </lineage>
</organism>
<evidence type="ECO:0000313" key="3">
    <source>
        <dbReference type="EMBL" id="GFK92312.1"/>
    </source>
</evidence>
<accession>A0A6V8LHV9</accession>
<keyword evidence="1" id="KW-0175">Coiled coil</keyword>
<protein>
    <submittedName>
        <fullName evidence="3">Uncharacterized protein</fullName>
    </submittedName>
</protein>
<feature type="coiled-coil region" evidence="1">
    <location>
        <begin position="49"/>
        <end position="76"/>
    </location>
</feature>
<feature type="region of interest" description="Disordered" evidence="2">
    <location>
        <begin position="1"/>
        <end position="37"/>
    </location>
</feature>
<evidence type="ECO:0000256" key="2">
    <source>
        <dbReference type="SAM" id="MobiDB-lite"/>
    </source>
</evidence>
<proteinExistence type="predicted"/>